<comment type="subcellular location">
    <subcellularLocation>
        <location evidence="1">Membrane</location>
    </subcellularLocation>
</comment>
<dbReference type="GO" id="GO:0005886">
    <property type="term" value="C:plasma membrane"/>
    <property type="evidence" value="ECO:0007669"/>
    <property type="project" value="TreeGrafter"/>
</dbReference>
<feature type="domain" description="PSI" evidence="4">
    <location>
        <begin position="520"/>
        <end position="555"/>
    </location>
</feature>
<evidence type="ECO:0000313" key="6">
    <source>
        <dbReference type="Proteomes" id="UP001153636"/>
    </source>
</evidence>
<dbReference type="EMBL" id="OV651820">
    <property type="protein sequence ID" value="CAH1114776.1"/>
    <property type="molecule type" value="Genomic_DNA"/>
</dbReference>
<keyword evidence="3" id="KW-0325">Glycoprotein</keyword>
<dbReference type="GO" id="GO:0030334">
    <property type="term" value="P:regulation of cell migration"/>
    <property type="evidence" value="ECO:0007669"/>
    <property type="project" value="TreeGrafter"/>
</dbReference>
<feature type="domain" description="PSI" evidence="4">
    <location>
        <begin position="249"/>
        <end position="284"/>
    </location>
</feature>
<dbReference type="AlphaFoldDB" id="A0A9P0DAL8"/>
<dbReference type="InterPro" id="IPR041362">
    <property type="entry name" value="TIG2_plexin"/>
</dbReference>
<feature type="domain" description="PSI" evidence="4">
    <location>
        <begin position="680"/>
        <end position="730"/>
    </location>
</feature>
<dbReference type="Pfam" id="PF01437">
    <property type="entry name" value="PSI"/>
    <property type="match status" value="3"/>
</dbReference>
<dbReference type="InterPro" id="IPR016201">
    <property type="entry name" value="PSI"/>
</dbReference>
<evidence type="ECO:0000256" key="3">
    <source>
        <dbReference type="ARBA" id="ARBA00023180"/>
    </source>
</evidence>
<dbReference type="PANTHER" id="PTHR22625:SF70">
    <property type="entry name" value="PLEXIN A, ISOFORM A"/>
    <property type="match status" value="1"/>
</dbReference>
<proteinExistence type="predicted"/>
<dbReference type="Gene3D" id="3.30.1680.10">
    <property type="entry name" value="ligand-binding face of the semaphorins, domain 2"/>
    <property type="match status" value="3"/>
</dbReference>
<accession>A0A9P0DAL8</accession>
<keyword evidence="6" id="KW-1185">Reference proteome</keyword>
<sequence length="757" mass="83533">MDGHRCTHDTAENCRNDILVTGVSRTIPSYRSGPGFCPRINATVGISPEILVASGTKKAIKVKVHIIGQFIVQTRFVCQFNIEGRITSVNAQLLGDTIYCDVMEFFYTSGASNITVPFAVIWGGSKPLDNPDNVHIVIYRCRKMADSCGNCLALAKKYNCGWCQSSDRCEVKDQCENRSDVWLNWSQSCPNPEDTSFSLESNNLNINLNLVNDNLSIKNTTKNDSGVNCTTPSIDSLPSIPPVQNHVFDCNTYSSCTQCVSSSFPCDWCVDRHRCTHDTAENCRNDILVTGVSRTIPSYRSGPGFCPRINARIGISPKILIASGTKKAIKVKVHIIGQFIVQTRFVCQFNIEGKITSVNAQLLGDTIYCDAMEFFYTSRAPNITVPFAVIWGGSKPLDNPDNVHIVIYRCRKMADNCGNCLALANKYNCGWCQSSDRCEVKNQCENGSGVWLNWNQTCPNPEDTSFSAELNSDNLNINLNLVNDNLSITNATENDSGVNCTTPKTDSLSSIPPVQNHVFDCNTYSSCTQCVSSSFPCDWCIDGHRCTHDTAENCRNDILVTGVSKTIPSYRSGPGFCPRINATVGISPEILVASGTKKAIKVKVHIIGQFIVQTRFVCQFNIEGRITSVNAQLLGDTIYCDVIEFSYTSNTPNITVPFAVIWGGSKPLDNPDNIHIVIYRCHKMADNCGNCLVLANKYNCGWCQSSDRCEVKDQCENGSGIWLNWNQTCSNPKDTSFSPEVKSDNLNINLNLVNDNL</sequence>
<evidence type="ECO:0000256" key="2">
    <source>
        <dbReference type="ARBA" id="ARBA00023136"/>
    </source>
</evidence>
<dbReference type="OrthoDB" id="125363at2759"/>
<dbReference type="GO" id="GO:0017154">
    <property type="term" value="F:semaphorin receptor activity"/>
    <property type="evidence" value="ECO:0007669"/>
    <property type="project" value="InterPro"/>
</dbReference>
<dbReference type="GO" id="GO:0002116">
    <property type="term" value="C:semaphorin receptor complex"/>
    <property type="evidence" value="ECO:0007669"/>
    <property type="project" value="TreeGrafter"/>
</dbReference>
<dbReference type="Pfam" id="PF24479">
    <property type="entry name" value="PSI_PlexinA-B"/>
    <property type="match status" value="2"/>
</dbReference>
<evidence type="ECO:0000256" key="1">
    <source>
        <dbReference type="ARBA" id="ARBA00004370"/>
    </source>
</evidence>
<keyword evidence="2" id="KW-0472">Membrane</keyword>
<dbReference type="PANTHER" id="PTHR22625">
    <property type="entry name" value="PLEXIN"/>
    <property type="match status" value="1"/>
</dbReference>
<gene>
    <name evidence="5" type="ORF">PSYICH_LOCUS14529</name>
</gene>
<protein>
    <recommendedName>
        <fullName evidence="4">PSI domain-containing protein</fullName>
    </recommendedName>
</protein>
<dbReference type="Proteomes" id="UP001153636">
    <property type="component" value="Chromosome 8"/>
</dbReference>
<evidence type="ECO:0000259" key="4">
    <source>
        <dbReference type="SMART" id="SM00423"/>
    </source>
</evidence>
<dbReference type="InterPro" id="IPR031148">
    <property type="entry name" value="Plexin"/>
</dbReference>
<reference evidence="5" key="1">
    <citation type="submission" date="2022-01" db="EMBL/GenBank/DDBJ databases">
        <authorList>
            <person name="King R."/>
        </authorList>
    </citation>
    <scope>NUCLEOTIDE SEQUENCE</scope>
</reference>
<name>A0A9P0DAL8_9CUCU</name>
<dbReference type="InterPro" id="IPR013783">
    <property type="entry name" value="Ig-like_fold"/>
</dbReference>
<dbReference type="Gene3D" id="2.60.40.10">
    <property type="entry name" value="Immunoglobulins"/>
    <property type="match status" value="3"/>
</dbReference>
<organism evidence="5 6">
    <name type="scientific">Psylliodes chrysocephalus</name>
    <dbReference type="NCBI Taxonomy" id="3402493"/>
    <lineage>
        <taxon>Eukaryota</taxon>
        <taxon>Metazoa</taxon>
        <taxon>Ecdysozoa</taxon>
        <taxon>Arthropoda</taxon>
        <taxon>Hexapoda</taxon>
        <taxon>Insecta</taxon>
        <taxon>Pterygota</taxon>
        <taxon>Neoptera</taxon>
        <taxon>Endopterygota</taxon>
        <taxon>Coleoptera</taxon>
        <taxon>Polyphaga</taxon>
        <taxon>Cucujiformia</taxon>
        <taxon>Chrysomeloidea</taxon>
        <taxon>Chrysomelidae</taxon>
        <taxon>Galerucinae</taxon>
        <taxon>Alticini</taxon>
        <taxon>Psylliodes</taxon>
    </lineage>
</organism>
<dbReference type="InterPro" id="IPR002165">
    <property type="entry name" value="Plexin_repeat"/>
</dbReference>
<dbReference type="Pfam" id="PF18020">
    <property type="entry name" value="TIG_2"/>
    <property type="match status" value="3"/>
</dbReference>
<evidence type="ECO:0000313" key="5">
    <source>
        <dbReference type="EMBL" id="CAH1114776.1"/>
    </source>
</evidence>
<feature type="domain" description="PSI" evidence="4">
    <location>
        <begin position="140"/>
        <end position="190"/>
    </location>
</feature>
<feature type="domain" description="PSI" evidence="4">
    <location>
        <begin position="409"/>
        <end position="459"/>
    </location>
</feature>
<dbReference type="SMART" id="SM00423">
    <property type="entry name" value="PSI"/>
    <property type="match status" value="5"/>
</dbReference>
<dbReference type="SUPFAM" id="SSF103575">
    <property type="entry name" value="Plexin repeat"/>
    <property type="match status" value="3"/>
</dbReference>
<dbReference type="FunFam" id="2.60.40.10:FF:001407">
    <property type="entry name" value="Plexin A, isoform B"/>
    <property type="match status" value="3"/>
</dbReference>